<evidence type="ECO:0000313" key="11">
    <source>
        <dbReference type="RefSeq" id="XP_027091621.2"/>
    </source>
</evidence>
<keyword evidence="6" id="KW-0863">Zinc-finger</keyword>
<evidence type="ECO:0000256" key="3">
    <source>
        <dbReference type="ARBA" id="ARBA00023125"/>
    </source>
</evidence>
<dbReference type="GO" id="GO:0008270">
    <property type="term" value="F:zinc ion binding"/>
    <property type="evidence" value="ECO:0007669"/>
    <property type="project" value="UniProtKB-KW"/>
</dbReference>
<keyword evidence="4" id="KW-0804">Transcription</keyword>
<dbReference type="PANTHER" id="PTHR37701:SF17">
    <property type="entry name" value="METHYL BINDING DOMAIN117"/>
    <property type="match status" value="1"/>
</dbReference>
<feature type="domain" description="MBD" evidence="9">
    <location>
        <begin position="293"/>
        <end position="371"/>
    </location>
</feature>
<dbReference type="OrthoDB" id="1675150at2759"/>
<dbReference type="PROSITE" id="PS50157">
    <property type="entry name" value="ZINC_FINGER_C2H2_2"/>
    <property type="match status" value="2"/>
</dbReference>
<dbReference type="Gene3D" id="3.30.160.60">
    <property type="entry name" value="Classic Zinc Finger"/>
    <property type="match status" value="1"/>
</dbReference>
<feature type="compositionally biased region" description="Polar residues" evidence="7">
    <location>
        <begin position="898"/>
        <end position="915"/>
    </location>
</feature>
<dbReference type="Pfam" id="PF01429">
    <property type="entry name" value="MBD"/>
    <property type="match status" value="1"/>
</dbReference>
<evidence type="ECO:0000259" key="9">
    <source>
        <dbReference type="PROSITE" id="PS50982"/>
    </source>
</evidence>
<feature type="domain" description="C2H2-type" evidence="8">
    <location>
        <begin position="426"/>
        <end position="453"/>
    </location>
</feature>
<evidence type="ECO:0000256" key="7">
    <source>
        <dbReference type="SAM" id="MobiDB-lite"/>
    </source>
</evidence>
<accession>A0A6P6UMP2</accession>
<evidence type="ECO:0000259" key="8">
    <source>
        <dbReference type="PROSITE" id="PS50157"/>
    </source>
</evidence>
<dbReference type="InterPro" id="IPR013087">
    <property type="entry name" value="Znf_C2H2_type"/>
</dbReference>
<dbReference type="PROSITE" id="PS50982">
    <property type="entry name" value="MBD"/>
    <property type="match status" value="1"/>
</dbReference>
<dbReference type="PANTHER" id="PTHR37701">
    <property type="entry name" value="METHYL-CPG-BINDING DOMAIN-CONTAINING PROTEIN 8"/>
    <property type="match status" value="1"/>
</dbReference>
<gene>
    <name evidence="11" type="primary">LOC113712406</name>
</gene>
<dbReference type="PROSITE" id="PS00028">
    <property type="entry name" value="ZINC_FINGER_C2H2_1"/>
    <property type="match status" value="2"/>
</dbReference>
<dbReference type="SUPFAM" id="SSF54171">
    <property type="entry name" value="DNA-binding domain"/>
    <property type="match status" value="1"/>
</dbReference>
<keyword evidence="10" id="KW-1185">Reference proteome</keyword>
<reference evidence="10" key="1">
    <citation type="journal article" date="2025" name="Foods">
        <title>Unveiling the Microbial Signatures of Arabica Coffee Cherries: Insights into Ripeness Specific Diversity, Functional Traits, and Implications for Quality and Safety.</title>
        <authorList>
            <consortium name="RefSeq"/>
            <person name="Tenea G.N."/>
            <person name="Cifuentes V."/>
            <person name="Reyes P."/>
            <person name="Cevallos-Vallejos M."/>
        </authorList>
    </citation>
    <scope>NUCLEOTIDE SEQUENCE [LARGE SCALE GENOMIC DNA]</scope>
</reference>
<evidence type="ECO:0000256" key="2">
    <source>
        <dbReference type="ARBA" id="ARBA00023015"/>
    </source>
</evidence>
<evidence type="ECO:0000313" key="10">
    <source>
        <dbReference type="Proteomes" id="UP001652660"/>
    </source>
</evidence>
<dbReference type="GO" id="GO:0005634">
    <property type="term" value="C:nucleus"/>
    <property type="evidence" value="ECO:0007669"/>
    <property type="project" value="UniProtKB-SubCell"/>
</dbReference>
<dbReference type="InterPro" id="IPR037472">
    <property type="entry name" value="MBD8"/>
</dbReference>
<keyword evidence="6" id="KW-0862">Zinc</keyword>
<dbReference type="AlphaFoldDB" id="A0A6P6UMP2"/>
<dbReference type="GO" id="GO:0003677">
    <property type="term" value="F:DNA binding"/>
    <property type="evidence" value="ECO:0007669"/>
    <property type="project" value="UniProtKB-KW"/>
</dbReference>
<organism evidence="10 11">
    <name type="scientific">Coffea arabica</name>
    <name type="common">Arabian coffee</name>
    <dbReference type="NCBI Taxonomy" id="13443"/>
    <lineage>
        <taxon>Eukaryota</taxon>
        <taxon>Viridiplantae</taxon>
        <taxon>Streptophyta</taxon>
        <taxon>Embryophyta</taxon>
        <taxon>Tracheophyta</taxon>
        <taxon>Spermatophyta</taxon>
        <taxon>Magnoliopsida</taxon>
        <taxon>eudicotyledons</taxon>
        <taxon>Gunneridae</taxon>
        <taxon>Pentapetalae</taxon>
        <taxon>asterids</taxon>
        <taxon>lamiids</taxon>
        <taxon>Gentianales</taxon>
        <taxon>Rubiaceae</taxon>
        <taxon>Ixoroideae</taxon>
        <taxon>Gardenieae complex</taxon>
        <taxon>Bertiereae - Coffeeae clade</taxon>
        <taxon>Coffeeae</taxon>
        <taxon>Coffea</taxon>
    </lineage>
</organism>
<reference evidence="11" key="2">
    <citation type="submission" date="2025-08" db="UniProtKB">
        <authorList>
            <consortium name="RefSeq"/>
        </authorList>
    </citation>
    <scope>IDENTIFICATION</scope>
    <source>
        <tissue evidence="11">Leaves</tissue>
    </source>
</reference>
<dbReference type="GeneID" id="113712406"/>
<dbReference type="InterPro" id="IPR001739">
    <property type="entry name" value="Methyl_CpG_DNA-bd"/>
</dbReference>
<evidence type="ECO:0000256" key="4">
    <source>
        <dbReference type="ARBA" id="ARBA00023163"/>
    </source>
</evidence>
<feature type="domain" description="C2H2-type" evidence="8">
    <location>
        <begin position="470"/>
        <end position="497"/>
    </location>
</feature>
<keyword evidence="5" id="KW-0539">Nucleus</keyword>
<dbReference type="RefSeq" id="XP_027091621.2">
    <property type="nucleotide sequence ID" value="XM_027235820.2"/>
</dbReference>
<proteinExistence type="predicted"/>
<evidence type="ECO:0000256" key="5">
    <source>
        <dbReference type="ARBA" id="ARBA00023242"/>
    </source>
</evidence>
<dbReference type="SMART" id="SM00355">
    <property type="entry name" value="ZnF_C2H2"/>
    <property type="match status" value="2"/>
</dbReference>
<feature type="compositionally biased region" description="Polar residues" evidence="7">
    <location>
        <begin position="938"/>
        <end position="956"/>
    </location>
</feature>
<dbReference type="InterPro" id="IPR016177">
    <property type="entry name" value="DNA-bd_dom_sf"/>
</dbReference>
<feature type="region of interest" description="Disordered" evidence="7">
    <location>
        <begin position="898"/>
        <end position="956"/>
    </location>
</feature>
<evidence type="ECO:0008006" key="12">
    <source>
        <dbReference type="Google" id="ProtNLM"/>
    </source>
</evidence>
<comment type="subcellular location">
    <subcellularLocation>
        <location evidence="1">Nucleus</location>
    </subcellularLocation>
</comment>
<sequence>MASATVDSTTAAAATAITEPPLQVDSIPTVDLHLLSQSELYSLSLCSPSSFDPLRGDDVVVPKIDRSVFNESAGSRKQTYSRLRLAPASAATSASSIRRRTPHLRHTSNLPYQYLDTDPDKDENQQILALLKQLFGLDSSICVSDDRNEELVPIRVDYSHSLPQFTNDSHLVLQLANVGVTGQKRKRGRPRKNENATVLVENKVESQSNNDNLVGTMSNAIVVYPNENVEDKDKEILNRDGFEVDLAALAAMEDPYGVELRRRTEGMETEEALLEFLRCLNGQWGSRRKKKRIVDASEFGSALPRGWALLLSVKKKDGRAWLFCRRYISPNGRQFVSCKEISSYLLSLRGIQVANQLTSNQINADSQTANNTVFVNTVGEATVDKKIEVNPVCQISPAVASTPGNFVVEVTLNTGDMPGVQVGEVLHCDKCEMTFIAQDDLLQHQSCHRRRRSKNGESVTDGVIIRDGKFECQICHKTFLERHRYNGHLGAHVRNQVKFSDQNQATNVKDSLGTGTFDVIPPGSLGKTSDSLESYIATGNPWANADHVLNTYSLHCNDKQHGDRNESNDMVRKVDKAIDVDVLKHNLPSNSQAGLHNNGNNDFCGTAEGSSAIKGVAIGNEAGVKMPHSESCRPAVLDKIPGRIDKTVTGPSVDMEEPKVQVDAGIDFLENVDIGLDDGHLSHKVIEIRLVGNKYDVDESNVFDKKHDGLDVTSGIGHLQHSEAKDHLCRNDDNLDGKLICNVFGSKQDTSSDYMAPCVDKEKCYDNVLNYTRPSPSSMVVGQEDNRIYPLVGKESRSAVELTKDSPTGLQEERNIGTCTVPPSWNEQVNFTEKYNDEVSTCFLEGHEQPKDSGSSLPSISSFQENRGVPLYSNRISARQMWEPKVNDVQNVRNNGLFPFSSSSDPMNMDSITSSKNERRPEFRSFFPSASAGDNIDNVHNNLSEQSGSPPSGSVLLTQSFTAEASQQPYDMNKIFAPQVDECKLTDTGYSKFKDLSLASDSQPYSKNVQLEGFPAENFDIQSGIKQVSGVQSNLNNTAHNGPDNHREARAFGIDLHGPAFGDQTCDFDNRFNMIYQGKVWEGPKIDDVENSGNKFIIGFDGGNTQPVEDVMSGSIWRTGEGNFLQTGLANTSTPLEESSSNSFRNFDIISQKGDRLFGVNQNYEGGTGFEGLRLGRSNPVEYSFMTAQSSNSIPGENKGFSYDVNTGQQYDSSFWLGKDALMPNVTGQNPVPTFCVWCRNEFYQEEPMPSGAEAGAIGSMCPACSSKISQRFNVL</sequence>
<protein>
    <recommendedName>
        <fullName evidence="12">Methyl-CpG-binding domain-containing protein 8-like</fullName>
    </recommendedName>
</protein>
<dbReference type="Proteomes" id="UP001652660">
    <property type="component" value="Chromosome 10e"/>
</dbReference>
<evidence type="ECO:0000256" key="6">
    <source>
        <dbReference type="PROSITE-ProRule" id="PRU00042"/>
    </source>
</evidence>
<keyword evidence="3" id="KW-0238">DNA-binding</keyword>
<keyword evidence="6" id="KW-0479">Metal-binding</keyword>
<name>A0A6P6UMP2_COFAR</name>
<evidence type="ECO:0000256" key="1">
    <source>
        <dbReference type="ARBA" id="ARBA00004123"/>
    </source>
</evidence>
<keyword evidence="2" id="KW-0805">Transcription regulation</keyword>